<dbReference type="GO" id="GO:0007018">
    <property type="term" value="P:microtubule-based movement"/>
    <property type="evidence" value="ECO:0007669"/>
    <property type="project" value="InterPro"/>
</dbReference>
<keyword evidence="5 7" id="KW-0505">Motor protein</keyword>
<dbReference type="PROSITE" id="PS50067">
    <property type="entry name" value="KINESIN_MOTOR_2"/>
    <property type="match status" value="1"/>
</dbReference>
<dbReference type="PROSITE" id="PS00411">
    <property type="entry name" value="KINESIN_MOTOR_1"/>
    <property type="match status" value="1"/>
</dbReference>
<dbReference type="AlphaFoldDB" id="A0A2C9URU6"/>
<evidence type="ECO:0000256" key="2">
    <source>
        <dbReference type="ARBA" id="ARBA00022741"/>
    </source>
</evidence>
<keyword evidence="4" id="KW-0175">Coiled coil</keyword>
<feature type="binding site" evidence="7">
    <location>
        <begin position="105"/>
        <end position="112"/>
    </location>
    <ligand>
        <name>ATP</name>
        <dbReference type="ChEBI" id="CHEBI:30616"/>
    </ligand>
</feature>
<comment type="similarity">
    <text evidence="6">Belongs to the TRAFAC class myosin-kinesin ATPase superfamily. Kinesin family. KIN-8 subfamily.</text>
</comment>
<dbReference type="OMA" id="MMSECSP"/>
<dbReference type="Pfam" id="PF00225">
    <property type="entry name" value="Kinesin"/>
    <property type="match status" value="1"/>
</dbReference>
<protein>
    <recommendedName>
        <fullName evidence="8">Kinesin-like protein</fullName>
    </recommendedName>
</protein>
<dbReference type="GO" id="GO:0003777">
    <property type="term" value="F:microtubule motor activity"/>
    <property type="evidence" value="ECO:0007669"/>
    <property type="project" value="InterPro"/>
</dbReference>
<dbReference type="Gene3D" id="3.40.850.10">
    <property type="entry name" value="Kinesin motor domain"/>
    <property type="match status" value="1"/>
</dbReference>
<evidence type="ECO:0000256" key="8">
    <source>
        <dbReference type="RuleBase" id="RU000394"/>
    </source>
</evidence>
<dbReference type="InterPro" id="IPR036961">
    <property type="entry name" value="Kinesin_motor_dom_sf"/>
</dbReference>
<dbReference type="Proteomes" id="UP000091857">
    <property type="component" value="Chromosome 13"/>
</dbReference>
<feature type="region of interest" description="Disordered" evidence="9">
    <location>
        <begin position="704"/>
        <end position="723"/>
    </location>
</feature>
<evidence type="ECO:0000256" key="6">
    <source>
        <dbReference type="ARBA" id="ARBA00060769"/>
    </source>
</evidence>
<feature type="compositionally biased region" description="Low complexity" evidence="9">
    <location>
        <begin position="704"/>
        <end position="720"/>
    </location>
</feature>
<dbReference type="SMART" id="SM00129">
    <property type="entry name" value="KISc"/>
    <property type="match status" value="1"/>
</dbReference>
<dbReference type="PANTHER" id="PTHR47968">
    <property type="entry name" value="CENTROMERE PROTEIN E"/>
    <property type="match status" value="1"/>
</dbReference>
<organism evidence="11 12">
    <name type="scientific">Manihot esculenta</name>
    <name type="common">Cassava</name>
    <name type="synonym">Jatropha manihot</name>
    <dbReference type="NCBI Taxonomy" id="3983"/>
    <lineage>
        <taxon>Eukaryota</taxon>
        <taxon>Viridiplantae</taxon>
        <taxon>Streptophyta</taxon>
        <taxon>Embryophyta</taxon>
        <taxon>Tracheophyta</taxon>
        <taxon>Spermatophyta</taxon>
        <taxon>Magnoliopsida</taxon>
        <taxon>eudicotyledons</taxon>
        <taxon>Gunneridae</taxon>
        <taxon>Pentapetalae</taxon>
        <taxon>rosids</taxon>
        <taxon>fabids</taxon>
        <taxon>Malpighiales</taxon>
        <taxon>Euphorbiaceae</taxon>
        <taxon>Crotonoideae</taxon>
        <taxon>Manihoteae</taxon>
        <taxon>Manihot</taxon>
    </lineage>
</organism>
<sequence length="803" mass="90890">MPSIRAPAAKRTTTLTVAVKCRPLKERERGRDIVRVNDNKEVIILDPDLSKDYLDRIQNRTKEKKYRFDHAFAPHCTNLDVYERGISSIISGVVQGLNATIFAYGSTGSGKTYTMVGTQEDPGLMVLSLHTIFTLIEKDKNSDQFEVSCSYLEVYNEVIYDLLEKSSGHLELREDPEKGIIVVGLRCIKVHSADKILELLNLGNSRRKTESTEANATSSRSHAVLEIIVKRKQRNKYQNQVMRGKLALVDLAGSERASETNSGGQKLRDGANINRSLLALANCINALGKQHKKGLAYVPYRNSKLTRILKDGLSGNSQTVMVATISPADNQYHHTINTLKYADRAKEIKTHIQKNIGTIDTHVSDYQRMIDGLQIEVCRLRKELAEKESQLSVKPAEKSVDDELSWLDILSRETSENVQERINLQKALFELEETNLRNRFELQHLDDAIAKQQAIEKEGSVIEALIARQKVILDNIRDNDEVGINYQKEIEENEKHRFQLQDMIDKAISKNGNKTYLRILNQYRLLGMANTELQFEMAMRDQIIHNQREAQRKLWNMLMGLGLEEKHLLDFAAKHGIIIEDWTMMPRLAISDKYSVSTFDRFAPKGYSQCSGQSISRSCIFQHYQDFGSSSFSRGPWNPSGTFCREEHHSSYYMLSHDQSPPAYLSLRKSTNHWIGSAPDSWFGTPAKLPQNLRSSCPELRTWASPCSEGSPSASSPSADLSRHRKVMWNDASRKHLYETRNAGVSDSQTMMGNGRTALGFSAQLSELHSTSHIFQHTETPSGPNILRVPSFATPEKNLFCKP</sequence>
<dbReference type="GO" id="GO:0005524">
    <property type="term" value="F:ATP binding"/>
    <property type="evidence" value="ECO:0007669"/>
    <property type="project" value="UniProtKB-UniRule"/>
</dbReference>
<gene>
    <name evidence="11" type="ORF">MANES_13G105500v8</name>
</gene>
<dbReference type="CDD" id="cd01370">
    <property type="entry name" value="KISc_KIP3_like"/>
    <property type="match status" value="1"/>
</dbReference>
<evidence type="ECO:0000313" key="11">
    <source>
        <dbReference type="EMBL" id="OAY33542.1"/>
    </source>
</evidence>
<dbReference type="STRING" id="3983.A0A2C9URU6"/>
<keyword evidence="12" id="KW-1185">Reference proteome</keyword>
<evidence type="ECO:0000256" key="7">
    <source>
        <dbReference type="PROSITE-ProRule" id="PRU00283"/>
    </source>
</evidence>
<evidence type="ECO:0000256" key="4">
    <source>
        <dbReference type="ARBA" id="ARBA00023054"/>
    </source>
</evidence>
<dbReference type="InterPro" id="IPR019821">
    <property type="entry name" value="Kinesin_motor_CS"/>
</dbReference>
<dbReference type="PANTHER" id="PTHR47968:SF29">
    <property type="entry name" value="KINESIN-LIKE PROTEIN"/>
    <property type="match status" value="1"/>
</dbReference>
<accession>A0A2C9URU6</accession>
<reference evidence="12" key="1">
    <citation type="journal article" date="2016" name="Nat. Biotechnol.">
        <title>Sequencing wild and cultivated cassava and related species reveals extensive interspecific hybridization and genetic diversity.</title>
        <authorList>
            <person name="Bredeson J.V."/>
            <person name="Lyons J.B."/>
            <person name="Prochnik S.E."/>
            <person name="Wu G.A."/>
            <person name="Ha C.M."/>
            <person name="Edsinger-Gonzales E."/>
            <person name="Grimwood J."/>
            <person name="Schmutz J."/>
            <person name="Rabbi I.Y."/>
            <person name="Egesi C."/>
            <person name="Nauluvula P."/>
            <person name="Lebot V."/>
            <person name="Ndunguru J."/>
            <person name="Mkamilo G."/>
            <person name="Bart R.S."/>
            <person name="Setter T.L."/>
            <person name="Gleadow R.M."/>
            <person name="Kulakow P."/>
            <person name="Ferguson M.E."/>
            <person name="Rounsley S."/>
            <person name="Rokhsar D.S."/>
        </authorList>
    </citation>
    <scope>NUCLEOTIDE SEQUENCE [LARGE SCALE GENOMIC DNA]</scope>
    <source>
        <strain evidence="12">cv. AM560-2</strain>
    </source>
</reference>
<dbReference type="FunFam" id="3.40.850.10:FF:000056">
    <property type="entry name" value="Kinesin-like protein"/>
    <property type="match status" value="1"/>
</dbReference>
<dbReference type="GO" id="GO:0005874">
    <property type="term" value="C:microtubule"/>
    <property type="evidence" value="ECO:0007669"/>
    <property type="project" value="UniProtKB-KW"/>
</dbReference>
<dbReference type="InterPro" id="IPR001752">
    <property type="entry name" value="Kinesin_motor_dom"/>
</dbReference>
<dbReference type="PRINTS" id="PR00380">
    <property type="entry name" value="KINESINHEAVY"/>
</dbReference>
<evidence type="ECO:0000256" key="5">
    <source>
        <dbReference type="ARBA" id="ARBA00023175"/>
    </source>
</evidence>
<evidence type="ECO:0000256" key="1">
    <source>
        <dbReference type="ARBA" id="ARBA00022701"/>
    </source>
</evidence>
<keyword evidence="2 7" id="KW-0547">Nucleotide-binding</keyword>
<dbReference type="OrthoDB" id="3176171at2759"/>
<dbReference type="EMBL" id="CM004399">
    <property type="protein sequence ID" value="OAY33542.1"/>
    <property type="molecule type" value="Genomic_DNA"/>
</dbReference>
<dbReference type="Gramene" id="Manes.13G105500.1.v8.1">
    <property type="protein sequence ID" value="Manes.13G105500.1.v8.1.CDS"/>
    <property type="gene ID" value="Manes.13G105500.v8.1"/>
</dbReference>
<evidence type="ECO:0000256" key="3">
    <source>
        <dbReference type="ARBA" id="ARBA00022840"/>
    </source>
</evidence>
<comment type="caution">
    <text evidence="11">The sequence shown here is derived from an EMBL/GenBank/DDBJ whole genome shotgun (WGS) entry which is preliminary data.</text>
</comment>
<proteinExistence type="inferred from homology"/>
<keyword evidence="1 8" id="KW-0493">Microtubule</keyword>
<dbReference type="SUPFAM" id="SSF52540">
    <property type="entry name" value="P-loop containing nucleoside triphosphate hydrolases"/>
    <property type="match status" value="1"/>
</dbReference>
<dbReference type="GO" id="GO:0008017">
    <property type="term" value="F:microtubule binding"/>
    <property type="evidence" value="ECO:0007669"/>
    <property type="project" value="InterPro"/>
</dbReference>
<dbReference type="InterPro" id="IPR027640">
    <property type="entry name" value="Kinesin-like_fam"/>
</dbReference>
<evidence type="ECO:0000259" key="10">
    <source>
        <dbReference type="PROSITE" id="PS50067"/>
    </source>
</evidence>
<dbReference type="InterPro" id="IPR027417">
    <property type="entry name" value="P-loop_NTPase"/>
</dbReference>
<keyword evidence="3 7" id="KW-0067">ATP-binding</keyword>
<evidence type="ECO:0000256" key="9">
    <source>
        <dbReference type="SAM" id="MobiDB-lite"/>
    </source>
</evidence>
<evidence type="ECO:0000313" key="12">
    <source>
        <dbReference type="Proteomes" id="UP000091857"/>
    </source>
</evidence>
<name>A0A2C9URU6_MANES</name>
<feature type="domain" description="Kinesin motor" evidence="10">
    <location>
        <begin position="14"/>
        <end position="348"/>
    </location>
</feature>